<dbReference type="PRINTS" id="PR00149">
    <property type="entry name" value="FUMRATELYASE"/>
</dbReference>
<name>A0A3N4NQN4_9FLAO</name>
<feature type="binding site" evidence="3">
    <location>
        <position position="188"/>
    </location>
    <ligand>
        <name>substrate</name>
    </ligand>
</feature>
<dbReference type="InterPro" id="IPR000362">
    <property type="entry name" value="Fumarate_lyase_fam"/>
</dbReference>
<keyword evidence="3" id="KW-0816">Tricarboxylic acid cycle</keyword>
<dbReference type="RefSeq" id="WP_123896860.1">
    <property type="nucleotide sequence ID" value="NZ_RPFJ01000006.1"/>
</dbReference>
<dbReference type="UniPathway" id="UPA00223">
    <property type="reaction ID" value="UER01007"/>
</dbReference>
<dbReference type="PANTHER" id="PTHR11444">
    <property type="entry name" value="ASPARTATEAMMONIA/ARGININOSUCCINATE/ADENYLOSUCCINATE LYASE"/>
    <property type="match status" value="1"/>
</dbReference>
<dbReference type="PROSITE" id="PS00163">
    <property type="entry name" value="FUMARATE_LYASES"/>
    <property type="match status" value="1"/>
</dbReference>
<comment type="caution">
    <text evidence="3">Lacks conserved residue(s) required for the propagation of feature annotation.</text>
</comment>
<dbReference type="FunFam" id="1.10.275.10:FF:000001">
    <property type="entry name" value="Fumarate hydratase, mitochondrial"/>
    <property type="match status" value="1"/>
</dbReference>
<dbReference type="InterPro" id="IPR018951">
    <property type="entry name" value="Fumarase_C_C"/>
</dbReference>
<protein>
    <recommendedName>
        <fullName evidence="3">Fumarate hydratase class II</fullName>
        <shortName evidence="3">Fumarase C</shortName>
        <ecNumber evidence="3">4.2.1.2</ecNumber>
    </recommendedName>
    <alternativeName>
        <fullName evidence="3">Aerobic fumarase</fullName>
    </alternativeName>
    <alternativeName>
        <fullName evidence="3">Iron-independent fumarase</fullName>
    </alternativeName>
</protein>
<dbReference type="InterPro" id="IPR022761">
    <property type="entry name" value="Fumarate_lyase_N"/>
</dbReference>
<comment type="function">
    <text evidence="3">Involved in the TCA cycle. Catalyzes the stereospecific interconversion of fumarate to L-malate.</text>
</comment>
<dbReference type="InterPro" id="IPR005677">
    <property type="entry name" value="Fum_hydII"/>
</dbReference>
<feature type="binding site" evidence="3">
    <location>
        <position position="320"/>
    </location>
    <ligand>
        <name>substrate</name>
    </ligand>
</feature>
<accession>A0A3N4NQN4</accession>
<comment type="pathway">
    <text evidence="3">Carbohydrate metabolism; tricarboxylic acid cycle; (S)-malate from fumarate: step 1/1.</text>
</comment>
<evidence type="ECO:0000259" key="5">
    <source>
        <dbReference type="Pfam" id="PF10415"/>
    </source>
</evidence>
<dbReference type="HAMAP" id="MF_00743">
    <property type="entry name" value="FumaraseC"/>
    <property type="match status" value="1"/>
</dbReference>
<dbReference type="EMBL" id="RPFJ01000006">
    <property type="protein sequence ID" value="RPD98544.1"/>
    <property type="molecule type" value="Genomic_DNA"/>
</dbReference>
<evidence type="ECO:0000256" key="2">
    <source>
        <dbReference type="ARBA" id="ARBA00023239"/>
    </source>
</evidence>
<feature type="site" description="Important for catalytic activity" evidence="3">
    <location>
        <position position="332"/>
    </location>
</feature>
<keyword evidence="2 3" id="KW-0456">Lyase</keyword>
<feature type="active site" evidence="3">
    <location>
        <position position="319"/>
    </location>
</feature>
<feature type="active site" description="Proton donor/acceptor" evidence="3">
    <location>
        <position position="189"/>
    </location>
</feature>
<reference evidence="6 7" key="1">
    <citation type="submission" date="2018-11" db="EMBL/GenBank/DDBJ databases">
        <title>Aureibaculum marinum gen. nov., sp. nov., a member of the family Flavobacteriaceae isolated from the Bohai Sea.</title>
        <authorList>
            <person name="Ji X."/>
        </authorList>
    </citation>
    <scope>NUCLEOTIDE SEQUENCE [LARGE SCALE GENOMIC DNA]</scope>
    <source>
        <strain evidence="6 7">BH-SD17</strain>
    </source>
</reference>
<dbReference type="InterPro" id="IPR008948">
    <property type="entry name" value="L-Aspartase-like"/>
</dbReference>
<dbReference type="GO" id="GO:0004333">
    <property type="term" value="F:fumarate hydratase activity"/>
    <property type="evidence" value="ECO:0007669"/>
    <property type="project" value="UniProtKB-UniRule"/>
</dbReference>
<dbReference type="Gene3D" id="1.10.275.10">
    <property type="entry name" value="Fumarase/aspartase (N-terminal domain)"/>
    <property type="match status" value="1"/>
</dbReference>
<dbReference type="FunFam" id="1.20.200.10:FF:000001">
    <property type="entry name" value="Fumarate hydratase, mitochondrial"/>
    <property type="match status" value="1"/>
</dbReference>
<dbReference type="Pfam" id="PF10415">
    <property type="entry name" value="FumaraseC_C"/>
    <property type="match status" value="1"/>
</dbReference>
<keyword evidence="3" id="KW-0963">Cytoplasm</keyword>
<dbReference type="Pfam" id="PF00206">
    <property type="entry name" value="Lyase_1"/>
    <property type="match status" value="1"/>
</dbReference>
<comment type="subcellular location">
    <subcellularLocation>
        <location evidence="3">Cytoplasm</location>
    </subcellularLocation>
</comment>
<keyword evidence="7" id="KW-1185">Reference proteome</keyword>
<dbReference type="EC" id="4.2.1.2" evidence="3"/>
<dbReference type="Gene3D" id="1.20.200.10">
    <property type="entry name" value="Fumarase/aspartase (Central domain)"/>
    <property type="match status" value="1"/>
</dbReference>
<dbReference type="NCBIfam" id="NF008909">
    <property type="entry name" value="PRK12273.1"/>
    <property type="match status" value="1"/>
</dbReference>
<organism evidence="6 7">
    <name type="scientific">Aureibaculum marinum</name>
    <dbReference type="NCBI Taxonomy" id="2487930"/>
    <lineage>
        <taxon>Bacteria</taxon>
        <taxon>Pseudomonadati</taxon>
        <taxon>Bacteroidota</taxon>
        <taxon>Flavobacteriia</taxon>
        <taxon>Flavobacteriales</taxon>
        <taxon>Flavobacteriaceae</taxon>
        <taxon>Aureibaculum</taxon>
    </lineage>
</organism>
<comment type="caution">
    <text evidence="6">The sequence shown here is derived from an EMBL/GenBank/DDBJ whole genome shotgun (WGS) entry which is preliminary data.</text>
</comment>
<gene>
    <name evidence="3 6" type="primary">fumC</name>
    <name evidence="6" type="ORF">EGM88_04940</name>
</gene>
<comment type="subunit">
    <text evidence="3">Homotetramer.</text>
</comment>
<dbReference type="NCBIfam" id="TIGR00979">
    <property type="entry name" value="fumC_II"/>
    <property type="match status" value="1"/>
</dbReference>
<sequence length="465" mass="50295">MEFRIEKDTMGEVKVPADKYWGAQTERSRNNFKIGPSASMPLEIIYGFAYLKKAAAHANFELGVLPEEKRDLISTVCDEILAGKLDDQFPLVIWQTGSGTQSNMNVNEVIANRAHEIAGKKIGEGEKTIQPNDDVNKSQSSNDTFPTGMHIACYKMIVETTIPGVEKLRNSLNEKAKAFANVVKIGRTHLMDATPLTVGQEFSGYVSQLDHGLKALKNTLPHLSELALGGTAVGTGLNTPKGYDVLVAKKIAEFTKLPFVTAENKFEALAAHDALVESHGALKQLAVSLNKIANDIRLMASGPRSGIGELIIPANEPGSSIMPGKVNPTQAEALTMVCAQVIGNDVAVTVGGTQGHYELNVFKPIMANNVLQSARLLGDACVSFNDNCVKGIEPNTPRIKELVDNSLMLVTALNTKIGYYKAAEIANTAHKNGTTLKEEAIRLGYVTAEQYDEWVKPEDMTSGLK</sequence>
<dbReference type="PANTHER" id="PTHR11444:SF1">
    <property type="entry name" value="FUMARATE HYDRATASE, MITOCHONDRIAL"/>
    <property type="match status" value="1"/>
</dbReference>
<comment type="miscellaneous">
    <text evidence="3">There are 2 substrate-binding sites: the catalytic A site, and the non-catalytic B site that may play a role in the transfer of substrate or product between the active site and the solvent. Alternatively, the B site may bind allosteric effectors.</text>
</comment>
<feature type="binding site" evidence="3">
    <location>
        <begin position="98"/>
        <end position="100"/>
    </location>
    <ligand>
        <name>substrate</name>
    </ligand>
</feature>
<dbReference type="Proteomes" id="UP000270856">
    <property type="component" value="Unassembled WGS sequence"/>
</dbReference>
<evidence type="ECO:0000313" key="6">
    <source>
        <dbReference type="EMBL" id="RPD98544.1"/>
    </source>
</evidence>
<dbReference type="InterPro" id="IPR020557">
    <property type="entry name" value="Fumarate_lyase_CS"/>
</dbReference>
<proteinExistence type="inferred from homology"/>
<dbReference type="SUPFAM" id="SSF48557">
    <property type="entry name" value="L-aspartase-like"/>
    <property type="match status" value="1"/>
</dbReference>
<feature type="domain" description="Fumarate lyase N-terminal" evidence="4">
    <location>
        <begin position="11"/>
        <end position="343"/>
    </location>
</feature>
<dbReference type="Gene3D" id="1.10.40.30">
    <property type="entry name" value="Fumarase/aspartase (C-terminal domain)"/>
    <property type="match status" value="1"/>
</dbReference>
<dbReference type="GO" id="GO:0006106">
    <property type="term" value="P:fumarate metabolic process"/>
    <property type="evidence" value="ECO:0007669"/>
    <property type="project" value="InterPro"/>
</dbReference>
<dbReference type="CDD" id="cd01362">
    <property type="entry name" value="Fumarase_classII"/>
    <property type="match status" value="1"/>
</dbReference>
<evidence type="ECO:0000259" key="4">
    <source>
        <dbReference type="Pfam" id="PF00206"/>
    </source>
</evidence>
<evidence type="ECO:0000256" key="3">
    <source>
        <dbReference type="HAMAP-Rule" id="MF_00743"/>
    </source>
</evidence>
<feature type="domain" description="Fumarase C C-terminal" evidence="5">
    <location>
        <begin position="409"/>
        <end position="461"/>
    </location>
</feature>
<evidence type="ECO:0000256" key="1">
    <source>
        <dbReference type="ARBA" id="ARBA00009084"/>
    </source>
</evidence>
<comment type="catalytic activity">
    <reaction evidence="3">
        <text>(S)-malate = fumarate + H2O</text>
        <dbReference type="Rhea" id="RHEA:12460"/>
        <dbReference type="ChEBI" id="CHEBI:15377"/>
        <dbReference type="ChEBI" id="CHEBI:15589"/>
        <dbReference type="ChEBI" id="CHEBI:29806"/>
        <dbReference type="EC" id="4.2.1.2"/>
    </reaction>
</comment>
<dbReference type="InterPro" id="IPR024083">
    <property type="entry name" value="Fumarase/histidase_N"/>
</dbReference>
<dbReference type="GO" id="GO:0006099">
    <property type="term" value="P:tricarboxylic acid cycle"/>
    <property type="evidence" value="ECO:0007669"/>
    <property type="project" value="UniProtKB-UniRule"/>
</dbReference>
<feature type="binding site" evidence="3">
    <location>
        <begin position="325"/>
        <end position="327"/>
    </location>
    <ligand>
        <name>substrate</name>
    </ligand>
</feature>
<dbReference type="GO" id="GO:0005737">
    <property type="term" value="C:cytoplasm"/>
    <property type="evidence" value="ECO:0007669"/>
    <property type="project" value="UniProtKB-SubCell"/>
</dbReference>
<feature type="binding site" evidence="3">
    <location>
        <begin position="140"/>
        <end position="142"/>
    </location>
    <ligand>
        <name>substrate</name>
    </ligand>
</feature>
<evidence type="ECO:0000313" key="7">
    <source>
        <dbReference type="Proteomes" id="UP000270856"/>
    </source>
</evidence>
<dbReference type="FunFam" id="1.10.40.30:FF:000002">
    <property type="entry name" value="Fumarate hydratase class II"/>
    <property type="match status" value="1"/>
</dbReference>
<dbReference type="OrthoDB" id="9802809at2"/>
<dbReference type="GO" id="GO:0006108">
    <property type="term" value="P:malate metabolic process"/>
    <property type="evidence" value="ECO:0007669"/>
    <property type="project" value="TreeGrafter"/>
</dbReference>
<dbReference type="AlphaFoldDB" id="A0A3N4NQN4"/>
<comment type="similarity">
    <text evidence="1 3">Belongs to the class-II fumarase/aspartase family. Fumarase subfamily.</text>
</comment>